<accession>A0ABW2ZKU2</accession>
<feature type="transmembrane region" description="Helical" evidence="1">
    <location>
        <begin position="208"/>
        <end position="227"/>
    </location>
</feature>
<feature type="transmembrane region" description="Helical" evidence="1">
    <location>
        <begin position="233"/>
        <end position="256"/>
    </location>
</feature>
<evidence type="ECO:0000313" key="3">
    <source>
        <dbReference type="Proteomes" id="UP001597073"/>
    </source>
</evidence>
<keyword evidence="3" id="KW-1185">Reference proteome</keyword>
<comment type="caution">
    <text evidence="2">The sequence shown here is derived from an EMBL/GenBank/DDBJ whole genome shotgun (WGS) entry which is preliminary data.</text>
</comment>
<reference evidence="3" key="1">
    <citation type="journal article" date="2019" name="Int. J. Syst. Evol. Microbiol.">
        <title>The Global Catalogue of Microorganisms (GCM) 10K type strain sequencing project: providing services to taxonomists for standard genome sequencing and annotation.</title>
        <authorList>
            <consortium name="The Broad Institute Genomics Platform"/>
            <consortium name="The Broad Institute Genome Sequencing Center for Infectious Disease"/>
            <person name="Wu L."/>
            <person name="Ma J."/>
        </authorList>
    </citation>
    <scope>NUCLEOTIDE SEQUENCE [LARGE SCALE GENOMIC DNA]</scope>
    <source>
        <strain evidence="3">CCUG 60742</strain>
    </source>
</reference>
<protein>
    <submittedName>
        <fullName evidence="2">Uncharacterized protein</fullName>
    </submittedName>
</protein>
<evidence type="ECO:0000256" key="1">
    <source>
        <dbReference type="SAM" id="Phobius"/>
    </source>
</evidence>
<feature type="transmembrane region" description="Helical" evidence="1">
    <location>
        <begin position="169"/>
        <end position="188"/>
    </location>
</feature>
<sequence length="269" mass="30430">MEISDHHRPGWLPGRNWLTFFLLNIIMMWVTHAIALFAHEYSHSFTAWLLGWKTNPFALNYGQLTLSNVLAQFDIDENVNYKPIFATGHGQQAGLVALAGLLIGNLLLTYPLSLLGFKFSKKNTSRVLTLFFYWLCVTSVGNLIDYVPVRTFAYSGDMHTVCKGFNCSPWFILICLGIPFVMILMHFVFNYAPQALYRLFPDSKGMRLAMIILTSLAMFGFYGAAGWGSKDPVSHYMSVVSVSLFVPLTIIAGLLFDYKFQKDSSLHHN</sequence>
<keyword evidence="1" id="KW-1133">Transmembrane helix</keyword>
<proteinExistence type="predicted"/>
<feature type="transmembrane region" description="Helical" evidence="1">
    <location>
        <begin position="17"/>
        <end position="38"/>
    </location>
</feature>
<dbReference type="Proteomes" id="UP001597073">
    <property type="component" value="Unassembled WGS sequence"/>
</dbReference>
<gene>
    <name evidence="2" type="ORF">ACFQZI_18510</name>
</gene>
<feature type="transmembrane region" description="Helical" evidence="1">
    <location>
        <begin position="127"/>
        <end position="149"/>
    </location>
</feature>
<name>A0ABW2ZKU2_9SPHI</name>
<organism evidence="2 3">
    <name type="scientific">Mucilaginibacter lutimaris</name>
    <dbReference type="NCBI Taxonomy" id="931629"/>
    <lineage>
        <taxon>Bacteria</taxon>
        <taxon>Pseudomonadati</taxon>
        <taxon>Bacteroidota</taxon>
        <taxon>Sphingobacteriia</taxon>
        <taxon>Sphingobacteriales</taxon>
        <taxon>Sphingobacteriaceae</taxon>
        <taxon>Mucilaginibacter</taxon>
    </lineage>
</organism>
<evidence type="ECO:0000313" key="2">
    <source>
        <dbReference type="EMBL" id="MFD0766859.1"/>
    </source>
</evidence>
<dbReference type="RefSeq" id="WP_377145155.1">
    <property type="nucleotide sequence ID" value="NZ_JBHTIA010000013.1"/>
</dbReference>
<dbReference type="EMBL" id="JBHTIA010000013">
    <property type="protein sequence ID" value="MFD0766859.1"/>
    <property type="molecule type" value="Genomic_DNA"/>
</dbReference>
<keyword evidence="1" id="KW-0472">Membrane</keyword>
<feature type="transmembrane region" description="Helical" evidence="1">
    <location>
        <begin position="93"/>
        <end position="115"/>
    </location>
</feature>
<keyword evidence="1" id="KW-0812">Transmembrane</keyword>